<accession>A0A3D8P2U8</accession>
<dbReference type="Proteomes" id="UP000256329">
    <property type="component" value="Unassembled WGS sequence"/>
</dbReference>
<protein>
    <submittedName>
        <fullName evidence="2">Uncharacterized protein</fullName>
    </submittedName>
</protein>
<dbReference type="EMBL" id="QSLN01000018">
    <property type="protein sequence ID" value="RDV81690.1"/>
    <property type="molecule type" value="Genomic_DNA"/>
</dbReference>
<comment type="caution">
    <text evidence="2">The sequence shown here is derived from an EMBL/GenBank/DDBJ whole genome shotgun (WGS) entry which is preliminary data.</text>
</comment>
<evidence type="ECO:0000313" key="2">
    <source>
        <dbReference type="EMBL" id="RDV81690.1"/>
    </source>
</evidence>
<gene>
    <name evidence="2" type="ORF">DXX99_09240</name>
</gene>
<reference evidence="2 3" key="1">
    <citation type="submission" date="2018-08" db="EMBL/GenBank/DDBJ databases">
        <title>Form III RuBisCO-mediated autotrophy in Thermodesulfobium bacteria.</title>
        <authorList>
            <person name="Toshchakov S.V."/>
            <person name="Kublanov I.V."/>
            <person name="Frolov E."/>
            <person name="Bonch-Osmolovskaya E.A."/>
            <person name="Tourova T.P."/>
            <person name="Chernych N.A."/>
            <person name="Lebedinsky A.V."/>
        </authorList>
    </citation>
    <scope>NUCLEOTIDE SEQUENCE [LARGE SCALE GENOMIC DNA]</scope>
    <source>
        <strain evidence="2 3">SR</strain>
    </source>
</reference>
<evidence type="ECO:0000256" key="1">
    <source>
        <dbReference type="SAM" id="MobiDB-lite"/>
    </source>
</evidence>
<evidence type="ECO:0000313" key="3">
    <source>
        <dbReference type="Proteomes" id="UP000256329"/>
    </source>
</evidence>
<organism evidence="2 3">
    <name type="scientific">Ammonifex thiophilus</name>
    <dbReference type="NCBI Taxonomy" id="444093"/>
    <lineage>
        <taxon>Bacteria</taxon>
        <taxon>Bacillati</taxon>
        <taxon>Bacillota</taxon>
        <taxon>Clostridia</taxon>
        <taxon>Thermoanaerobacterales</taxon>
        <taxon>Thermoanaerobacteraceae</taxon>
        <taxon>Ammonifex</taxon>
    </lineage>
</organism>
<sequence length="145" mass="16504">MGIRDALKKIKEGSGLGFIAGREKGEIDSLLNRDITIEELAFVTSKFEGKENAIFIVKEEPKLFFRTGSDTAVKQLRILAEGLEEDDLDWEDLIVRFERVKSKQGRKYYVIQADLKPEAEAKLVEREKKGKQKEDVVAGEDDIPF</sequence>
<feature type="compositionally biased region" description="Basic and acidic residues" evidence="1">
    <location>
        <begin position="126"/>
        <end position="136"/>
    </location>
</feature>
<proteinExistence type="predicted"/>
<dbReference type="AlphaFoldDB" id="A0A3D8P2U8"/>
<feature type="region of interest" description="Disordered" evidence="1">
    <location>
        <begin position="126"/>
        <end position="145"/>
    </location>
</feature>
<name>A0A3D8P2U8_9THEO</name>
<keyword evidence="3" id="KW-1185">Reference proteome</keyword>